<feature type="domain" description="Dihydroorotate dehydrogenase catalytic" evidence="12">
    <location>
        <begin position="49"/>
        <end position="335"/>
    </location>
</feature>
<evidence type="ECO:0000256" key="4">
    <source>
        <dbReference type="ARBA" id="ARBA00005359"/>
    </source>
</evidence>
<dbReference type="NCBIfam" id="TIGR01036">
    <property type="entry name" value="pyrD_sub2"/>
    <property type="match status" value="1"/>
</dbReference>
<dbReference type="InterPro" id="IPR005719">
    <property type="entry name" value="Dihydroorotate_DH_2"/>
</dbReference>
<dbReference type="Proteomes" id="UP000184240">
    <property type="component" value="Unassembled WGS sequence"/>
</dbReference>
<dbReference type="SUPFAM" id="SSF51395">
    <property type="entry name" value="FMN-linked oxidoreductases"/>
    <property type="match status" value="1"/>
</dbReference>
<feature type="binding site" evidence="11">
    <location>
        <position position="175"/>
    </location>
    <ligand>
        <name>FMN</name>
        <dbReference type="ChEBI" id="CHEBI:58210"/>
    </ligand>
</feature>
<comment type="pathway">
    <text evidence="3 11">Pyrimidine metabolism; UMP biosynthesis via de novo pathway; orotate from (S)-dihydroorotate (quinone route): step 1/1.</text>
</comment>
<dbReference type="EMBL" id="FQXT01000001">
    <property type="protein sequence ID" value="SHH40411.1"/>
    <property type="molecule type" value="Genomic_DNA"/>
</dbReference>
<keyword evidence="8 11" id="KW-0560">Oxidoreductase</keyword>
<dbReference type="InterPro" id="IPR001295">
    <property type="entry name" value="Dihydroorotate_DH_CS"/>
</dbReference>
<dbReference type="PROSITE" id="PS00912">
    <property type="entry name" value="DHODEHASE_2"/>
    <property type="match status" value="1"/>
</dbReference>
<evidence type="ECO:0000313" key="13">
    <source>
        <dbReference type="EMBL" id="RXG28903.1"/>
    </source>
</evidence>
<feature type="binding site" evidence="11">
    <location>
        <position position="90"/>
    </location>
    <ligand>
        <name>FMN</name>
        <dbReference type="ChEBI" id="CHEBI:58210"/>
    </ligand>
</feature>
<feature type="binding site" evidence="11">
    <location>
        <begin position="244"/>
        <end position="245"/>
    </location>
    <ligand>
        <name>substrate</name>
    </ligand>
</feature>
<reference evidence="15" key="1">
    <citation type="submission" date="2016-11" db="EMBL/GenBank/DDBJ databases">
        <authorList>
            <person name="Varghese N."/>
            <person name="Submissions S."/>
        </authorList>
    </citation>
    <scope>NUCLEOTIDE SEQUENCE [LARGE SCALE GENOMIC DNA]</scope>
    <source>
        <strain evidence="15">DSM 19859</strain>
    </source>
</reference>
<feature type="binding site" evidence="11">
    <location>
        <position position="175"/>
    </location>
    <ligand>
        <name>substrate</name>
    </ligand>
</feature>
<keyword evidence="16" id="KW-1185">Reference proteome</keyword>
<dbReference type="GO" id="GO:0106430">
    <property type="term" value="F:dihydroorotate dehydrogenase (quinone) activity"/>
    <property type="evidence" value="ECO:0007669"/>
    <property type="project" value="UniProtKB-EC"/>
</dbReference>
<evidence type="ECO:0000256" key="8">
    <source>
        <dbReference type="ARBA" id="ARBA00023002"/>
    </source>
</evidence>
<dbReference type="InterPro" id="IPR012135">
    <property type="entry name" value="Dihydroorotate_DH_1_2"/>
</dbReference>
<feature type="binding site" evidence="11">
    <location>
        <position position="215"/>
    </location>
    <ligand>
        <name>FMN</name>
        <dbReference type="ChEBI" id="CHEBI:58210"/>
    </ligand>
</feature>
<reference evidence="14" key="2">
    <citation type="submission" date="2016-11" db="EMBL/GenBank/DDBJ databases">
        <authorList>
            <person name="Jaros S."/>
            <person name="Januszkiewicz K."/>
            <person name="Wedrychowicz H."/>
        </authorList>
    </citation>
    <scope>NUCLEOTIDE SEQUENCE [LARGE SCALE GENOMIC DNA]</scope>
    <source>
        <strain evidence="14">DSM 19859</strain>
    </source>
</reference>
<keyword evidence="9 11" id="KW-0472">Membrane</keyword>
<feature type="binding site" evidence="11">
    <location>
        <begin position="115"/>
        <end position="119"/>
    </location>
    <ligand>
        <name>substrate</name>
    </ligand>
</feature>
<evidence type="ECO:0000256" key="10">
    <source>
        <dbReference type="ARBA" id="ARBA00048639"/>
    </source>
</evidence>
<evidence type="ECO:0000256" key="5">
    <source>
        <dbReference type="ARBA" id="ARBA00022630"/>
    </source>
</evidence>
<protein>
    <recommendedName>
        <fullName evidence="11">Dihydroorotate dehydrogenase (quinone)</fullName>
        <ecNumber evidence="11">1.3.5.2</ecNumber>
    </recommendedName>
    <alternativeName>
        <fullName evidence="11">DHOdehase</fullName>
        <shortName evidence="11">DHOD</shortName>
        <shortName evidence="11">DHODase</shortName>
    </alternativeName>
    <alternativeName>
        <fullName evidence="11">Dihydroorotate oxidase</fullName>
    </alternativeName>
</protein>
<gene>
    <name evidence="11" type="primary">pyrD</name>
    <name evidence="13" type="ORF">DSM01_2365</name>
    <name evidence="14" type="ORF">SAMN04487999_0111</name>
</gene>
<feature type="binding site" evidence="11">
    <location>
        <position position="142"/>
    </location>
    <ligand>
        <name>FMN</name>
        <dbReference type="ChEBI" id="CHEBI:58210"/>
    </ligand>
</feature>
<feature type="binding site" evidence="11">
    <location>
        <begin position="66"/>
        <end position="70"/>
    </location>
    <ligand>
        <name>FMN</name>
        <dbReference type="ChEBI" id="CHEBI:58210"/>
    </ligand>
</feature>
<dbReference type="NCBIfam" id="NF003645">
    <property type="entry name" value="PRK05286.1-2"/>
    <property type="match status" value="1"/>
</dbReference>
<feature type="binding site" evidence="11">
    <location>
        <position position="265"/>
    </location>
    <ligand>
        <name>FMN</name>
        <dbReference type="ChEBI" id="CHEBI:58210"/>
    </ligand>
</feature>
<dbReference type="InterPro" id="IPR005720">
    <property type="entry name" value="Dihydroorotate_DH_cat"/>
</dbReference>
<comment type="function">
    <text evidence="1 11">Catalyzes the conversion of dihydroorotate to orotate with quinone as electron acceptor.</text>
</comment>
<dbReference type="Pfam" id="PF01180">
    <property type="entry name" value="DHO_dh"/>
    <property type="match status" value="1"/>
</dbReference>
<dbReference type="GO" id="GO:0005737">
    <property type="term" value="C:cytoplasm"/>
    <property type="evidence" value="ECO:0007669"/>
    <property type="project" value="InterPro"/>
</dbReference>
<reference evidence="13 16" key="3">
    <citation type="submission" date="2018-07" db="EMBL/GenBank/DDBJ databases">
        <title>Leeuwenhoekiella genomics.</title>
        <authorList>
            <person name="Tahon G."/>
            <person name="Willems A."/>
        </authorList>
    </citation>
    <scope>NUCLEOTIDE SEQUENCE [LARGE SCALE GENOMIC DNA]</scope>
    <source>
        <strain evidence="13 16">LMG 24856</strain>
    </source>
</reference>
<dbReference type="CDD" id="cd04738">
    <property type="entry name" value="DHOD_2_like"/>
    <property type="match status" value="1"/>
</dbReference>
<dbReference type="HAMAP" id="MF_00225">
    <property type="entry name" value="DHO_dh_type2"/>
    <property type="match status" value="1"/>
</dbReference>
<accession>A0A1M5SPG2</accession>
<evidence type="ECO:0000256" key="7">
    <source>
        <dbReference type="ARBA" id="ARBA00022975"/>
    </source>
</evidence>
<sequence length="337" mass="37442">MYKSIIRPLLFNFDPEGVHHFSFKSIKLMKQLGLTRLVKPVFNIEHKALEREVFGLKFKNPVGLAAGFDKDAKLYQELSDFGFGFIEIGTLTPKPQPGNPKKRLFRLKEDKAIINRMGFNNGGVAAAVSRLKKNKNVLIGGNIGKNKVTSNEEAFNDYKICFEALYDYVDYFVVNVSSPNTPNLRALQDKEPLTKLLAGLQELNKTISQKPILLKIAPDLTDEQLNDIIEIVQDTKIAGVIATNTTISRDGLQSSNKEEIGGLSGSPLRDRSTEVIRFLHQKSQGAFPIIGVGGIHSPQDALEKLEAGASLIQLYTGFIYEGPSLIKRINEEIIKQS</sequence>
<feature type="binding site" evidence="11">
    <location>
        <position position="180"/>
    </location>
    <ligand>
        <name>substrate</name>
    </ligand>
</feature>
<feature type="binding site" evidence="11">
    <location>
        <position position="70"/>
    </location>
    <ligand>
        <name>substrate</name>
    </ligand>
</feature>
<dbReference type="GO" id="GO:0044205">
    <property type="term" value="P:'de novo' UMP biosynthetic process"/>
    <property type="evidence" value="ECO:0007669"/>
    <property type="project" value="UniProtKB-UniRule"/>
</dbReference>
<dbReference type="InterPro" id="IPR013785">
    <property type="entry name" value="Aldolase_TIM"/>
</dbReference>
<dbReference type="PANTHER" id="PTHR48109:SF4">
    <property type="entry name" value="DIHYDROOROTATE DEHYDROGENASE (QUINONE), MITOCHONDRIAL"/>
    <property type="match status" value="1"/>
</dbReference>
<keyword evidence="7 11" id="KW-0665">Pyrimidine biosynthesis</keyword>
<keyword evidence="5 11" id="KW-0285">Flavoprotein</keyword>
<feature type="active site" description="Nucleophile" evidence="11">
    <location>
        <position position="178"/>
    </location>
</feature>
<name>A0A1M5SPG2_9FLAO</name>
<comment type="subcellular location">
    <subcellularLocation>
        <location evidence="11">Cell membrane</location>
        <topology evidence="11">Peripheral membrane protein</topology>
    </subcellularLocation>
    <subcellularLocation>
        <location evidence="2">Membrane</location>
    </subcellularLocation>
</comment>
<evidence type="ECO:0000313" key="14">
    <source>
        <dbReference type="EMBL" id="SHH40411.1"/>
    </source>
</evidence>
<evidence type="ECO:0000256" key="1">
    <source>
        <dbReference type="ARBA" id="ARBA00003125"/>
    </source>
</evidence>
<dbReference type="STRING" id="573501.SAMN04487999_0111"/>
<comment type="catalytic activity">
    <reaction evidence="10 11">
        <text>(S)-dihydroorotate + a quinone = orotate + a quinol</text>
        <dbReference type="Rhea" id="RHEA:30187"/>
        <dbReference type="ChEBI" id="CHEBI:24646"/>
        <dbReference type="ChEBI" id="CHEBI:30839"/>
        <dbReference type="ChEBI" id="CHEBI:30864"/>
        <dbReference type="ChEBI" id="CHEBI:132124"/>
        <dbReference type="EC" id="1.3.5.2"/>
    </reaction>
</comment>
<dbReference type="GO" id="GO:0005886">
    <property type="term" value="C:plasma membrane"/>
    <property type="evidence" value="ECO:0007669"/>
    <property type="project" value="UniProtKB-SubCell"/>
</dbReference>
<dbReference type="NCBIfam" id="NF003652">
    <property type="entry name" value="PRK05286.2-5"/>
    <property type="match status" value="1"/>
</dbReference>
<feature type="binding site" evidence="11">
    <location>
        <begin position="315"/>
        <end position="316"/>
    </location>
    <ligand>
        <name>FMN</name>
        <dbReference type="ChEBI" id="CHEBI:58210"/>
    </ligand>
</feature>
<evidence type="ECO:0000256" key="3">
    <source>
        <dbReference type="ARBA" id="ARBA00005161"/>
    </source>
</evidence>
<evidence type="ECO:0000256" key="9">
    <source>
        <dbReference type="ARBA" id="ARBA00023136"/>
    </source>
</evidence>
<evidence type="ECO:0000256" key="11">
    <source>
        <dbReference type="HAMAP-Rule" id="MF_00225"/>
    </source>
</evidence>
<dbReference type="Proteomes" id="UP000290037">
    <property type="component" value="Unassembled WGS sequence"/>
</dbReference>
<comment type="subunit">
    <text evidence="11">Monomer.</text>
</comment>
<keyword evidence="11" id="KW-1003">Cell membrane</keyword>
<dbReference type="Gene3D" id="3.20.20.70">
    <property type="entry name" value="Aldolase class I"/>
    <property type="match status" value="1"/>
</dbReference>
<dbReference type="AlphaFoldDB" id="A0A1M5SPG2"/>
<dbReference type="EMBL" id="QOVN01000004">
    <property type="protein sequence ID" value="RXG28903.1"/>
    <property type="molecule type" value="Genomic_DNA"/>
</dbReference>
<proteinExistence type="inferred from homology"/>
<evidence type="ECO:0000313" key="15">
    <source>
        <dbReference type="Proteomes" id="UP000184240"/>
    </source>
</evidence>
<feature type="binding site" evidence="11">
    <location>
        <position position="243"/>
    </location>
    <ligand>
        <name>FMN</name>
        <dbReference type="ChEBI" id="CHEBI:58210"/>
    </ligand>
</feature>
<feature type="binding site" evidence="11">
    <location>
        <position position="294"/>
    </location>
    <ligand>
        <name>FMN</name>
        <dbReference type="ChEBI" id="CHEBI:58210"/>
    </ligand>
</feature>
<keyword evidence="6 11" id="KW-0288">FMN</keyword>
<dbReference type="PIRSF" id="PIRSF000164">
    <property type="entry name" value="DHO_oxidase"/>
    <property type="match status" value="1"/>
</dbReference>
<dbReference type="InterPro" id="IPR050074">
    <property type="entry name" value="DHO_dehydrogenase"/>
</dbReference>
<organism evidence="14 15">
    <name type="scientific">Leeuwenhoekiella palythoae</name>
    <dbReference type="NCBI Taxonomy" id="573501"/>
    <lineage>
        <taxon>Bacteria</taxon>
        <taxon>Pseudomonadati</taxon>
        <taxon>Bacteroidota</taxon>
        <taxon>Flavobacteriia</taxon>
        <taxon>Flavobacteriales</taxon>
        <taxon>Flavobacteriaceae</taxon>
        <taxon>Leeuwenhoekiella</taxon>
    </lineage>
</organism>
<dbReference type="UniPathway" id="UPA00070">
    <property type="reaction ID" value="UER00946"/>
</dbReference>
<dbReference type="EC" id="1.3.5.2" evidence="11"/>
<dbReference type="PANTHER" id="PTHR48109">
    <property type="entry name" value="DIHYDROOROTATE DEHYDROGENASE (QUINONE), MITOCHONDRIAL-RELATED"/>
    <property type="match status" value="1"/>
</dbReference>
<evidence type="ECO:0000259" key="12">
    <source>
        <dbReference type="Pfam" id="PF01180"/>
    </source>
</evidence>
<comment type="cofactor">
    <cofactor evidence="11">
        <name>FMN</name>
        <dbReference type="ChEBI" id="CHEBI:58210"/>
    </cofactor>
    <text evidence="11">Binds 1 FMN per subunit.</text>
</comment>
<dbReference type="GO" id="GO:0006207">
    <property type="term" value="P:'de novo' pyrimidine nucleobase biosynthetic process"/>
    <property type="evidence" value="ECO:0007669"/>
    <property type="project" value="UniProtKB-UniRule"/>
</dbReference>
<dbReference type="OrthoDB" id="9802377at2"/>
<comment type="similarity">
    <text evidence="4 11">Belongs to the dihydroorotate dehydrogenase family. Type 2 subfamily.</text>
</comment>
<dbReference type="RefSeq" id="WP_072979242.1">
    <property type="nucleotide sequence ID" value="NZ_FQXT01000001.1"/>
</dbReference>
<evidence type="ECO:0000313" key="16">
    <source>
        <dbReference type="Proteomes" id="UP000290037"/>
    </source>
</evidence>
<evidence type="ECO:0000256" key="6">
    <source>
        <dbReference type="ARBA" id="ARBA00022643"/>
    </source>
</evidence>
<evidence type="ECO:0000256" key="2">
    <source>
        <dbReference type="ARBA" id="ARBA00004370"/>
    </source>
</evidence>